<keyword evidence="2" id="KW-1185">Reference proteome</keyword>
<dbReference type="Proteomes" id="UP000789739">
    <property type="component" value="Unassembled WGS sequence"/>
</dbReference>
<gene>
    <name evidence="1" type="ORF">PBRASI_LOCUS4772</name>
</gene>
<evidence type="ECO:0000313" key="1">
    <source>
        <dbReference type="EMBL" id="CAG8544741.1"/>
    </source>
</evidence>
<accession>A0A9N9ATY2</accession>
<comment type="caution">
    <text evidence="1">The sequence shown here is derived from an EMBL/GenBank/DDBJ whole genome shotgun (WGS) entry which is preliminary data.</text>
</comment>
<protein>
    <submittedName>
        <fullName evidence="1">1630_t:CDS:1</fullName>
    </submittedName>
</protein>
<evidence type="ECO:0000313" key="2">
    <source>
        <dbReference type="Proteomes" id="UP000789739"/>
    </source>
</evidence>
<proteinExistence type="predicted"/>
<organism evidence="1 2">
    <name type="scientific">Paraglomus brasilianum</name>
    <dbReference type="NCBI Taxonomy" id="144538"/>
    <lineage>
        <taxon>Eukaryota</taxon>
        <taxon>Fungi</taxon>
        <taxon>Fungi incertae sedis</taxon>
        <taxon>Mucoromycota</taxon>
        <taxon>Glomeromycotina</taxon>
        <taxon>Glomeromycetes</taxon>
        <taxon>Paraglomerales</taxon>
        <taxon>Paraglomeraceae</taxon>
        <taxon>Paraglomus</taxon>
    </lineage>
</organism>
<sequence>MRESALQLATSFSPIKTNVQNKVYTGASNIFVSVRLLGALLEILLQSVELAKRSKTIAGH</sequence>
<reference evidence="1" key="1">
    <citation type="submission" date="2021-06" db="EMBL/GenBank/DDBJ databases">
        <authorList>
            <person name="Kallberg Y."/>
            <person name="Tangrot J."/>
            <person name="Rosling A."/>
        </authorList>
    </citation>
    <scope>NUCLEOTIDE SEQUENCE</scope>
    <source>
        <strain evidence="1">BR232B</strain>
    </source>
</reference>
<name>A0A9N9ATY2_9GLOM</name>
<dbReference type="EMBL" id="CAJVPI010000514">
    <property type="protein sequence ID" value="CAG8544741.1"/>
    <property type="molecule type" value="Genomic_DNA"/>
</dbReference>
<dbReference type="AlphaFoldDB" id="A0A9N9ATY2"/>